<sequence>MRIRKRPSSGPQKQRLIQQLPATYKYVFSTGWLLKRAYEEHDKQQSTGVLDSRCSRLPEERGLSLHGGLWQSKAGYREDGVANTSLQCCRCEQQEKSSGVGRECKQPPQQQHPIGEEAIGEEPRTPPPFCGEKPALARQRSEHELHPGPVVDEKFCSCGKDQQKQKRKQQTKKPIQDLVKGESSGSGRKRTRTRVVEQHQQQEAASEDDHGLLRASSRLRVRRVVPSTCHFPALVLAAFSAFVFALNIVLHSSHRIQLNQAGALHMIIVVLSKGESYLRELGKMDPLRRALHTVVSEAGIAGLTAREAADRISRRGLLSEADIPRSVKMAKVMRDSPYLLELTRGSKFVLWSTFLEESSTKAGFFHSGGAGAGGDNRAPPATVTAKARRRTQALYAAPPAAAAAVLVASSGEEQQVGNQDDRYRAVNGVSFYKAQVHREDHARTSVVRQEVGGGDLREAIGIRQDHREVLGKEVVKRQFFDLNLAPQEQEEEM</sequence>
<dbReference type="Proteomes" id="UP000001514">
    <property type="component" value="Unassembled WGS sequence"/>
</dbReference>
<gene>
    <name evidence="3" type="ORF">SELMODRAFT_446012</name>
</gene>
<dbReference type="KEGG" id="smo:SELMODRAFT_446012"/>
<organism evidence="4">
    <name type="scientific">Selaginella moellendorffii</name>
    <name type="common">Spikemoss</name>
    <dbReference type="NCBI Taxonomy" id="88036"/>
    <lineage>
        <taxon>Eukaryota</taxon>
        <taxon>Viridiplantae</taxon>
        <taxon>Streptophyta</taxon>
        <taxon>Embryophyta</taxon>
        <taxon>Tracheophyta</taxon>
        <taxon>Lycopodiopsida</taxon>
        <taxon>Selaginellales</taxon>
        <taxon>Selaginellaceae</taxon>
        <taxon>Selaginella</taxon>
    </lineage>
</organism>
<keyword evidence="2" id="KW-0812">Transmembrane</keyword>
<evidence type="ECO:0000256" key="1">
    <source>
        <dbReference type="SAM" id="MobiDB-lite"/>
    </source>
</evidence>
<dbReference type="HOGENOM" id="CLU_553660_0_0_1"/>
<feature type="compositionally biased region" description="Basic and acidic residues" evidence="1">
    <location>
        <begin position="139"/>
        <end position="148"/>
    </location>
</feature>
<feature type="region of interest" description="Disordered" evidence="1">
    <location>
        <begin position="161"/>
        <end position="210"/>
    </location>
</feature>
<proteinExistence type="predicted"/>
<dbReference type="AlphaFoldDB" id="D8SMI6"/>
<name>D8SMI6_SELML</name>
<accession>D8SMI6</accession>
<feature type="region of interest" description="Disordered" evidence="1">
    <location>
        <begin position="99"/>
        <end position="148"/>
    </location>
</feature>
<keyword evidence="2" id="KW-1133">Transmembrane helix</keyword>
<keyword evidence="2" id="KW-0472">Membrane</keyword>
<dbReference type="EMBL" id="GL377628">
    <property type="protein sequence ID" value="EFJ14277.1"/>
    <property type="molecule type" value="Genomic_DNA"/>
</dbReference>
<evidence type="ECO:0000313" key="4">
    <source>
        <dbReference type="Proteomes" id="UP000001514"/>
    </source>
</evidence>
<dbReference type="InParanoid" id="D8SMI6"/>
<reference evidence="3 4" key="1">
    <citation type="journal article" date="2011" name="Science">
        <title>The Selaginella genome identifies genetic changes associated with the evolution of vascular plants.</title>
        <authorList>
            <person name="Banks J.A."/>
            <person name="Nishiyama T."/>
            <person name="Hasebe M."/>
            <person name="Bowman J.L."/>
            <person name="Gribskov M."/>
            <person name="dePamphilis C."/>
            <person name="Albert V.A."/>
            <person name="Aono N."/>
            <person name="Aoyama T."/>
            <person name="Ambrose B.A."/>
            <person name="Ashton N.W."/>
            <person name="Axtell M.J."/>
            <person name="Barker E."/>
            <person name="Barker M.S."/>
            <person name="Bennetzen J.L."/>
            <person name="Bonawitz N.D."/>
            <person name="Chapple C."/>
            <person name="Cheng C."/>
            <person name="Correa L.G."/>
            <person name="Dacre M."/>
            <person name="DeBarry J."/>
            <person name="Dreyer I."/>
            <person name="Elias M."/>
            <person name="Engstrom E.M."/>
            <person name="Estelle M."/>
            <person name="Feng L."/>
            <person name="Finet C."/>
            <person name="Floyd S.K."/>
            <person name="Frommer W.B."/>
            <person name="Fujita T."/>
            <person name="Gramzow L."/>
            <person name="Gutensohn M."/>
            <person name="Harholt J."/>
            <person name="Hattori M."/>
            <person name="Heyl A."/>
            <person name="Hirai T."/>
            <person name="Hiwatashi Y."/>
            <person name="Ishikawa M."/>
            <person name="Iwata M."/>
            <person name="Karol K.G."/>
            <person name="Koehler B."/>
            <person name="Kolukisaoglu U."/>
            <person name="Kubo M."/>
            <person name="Kurata T."/>
            <person name="Lalonde S."/>
            <person name="Li K."/>
            <person name="Li Y."/>
            <person name="Litt A."/>
            <person name="Lyons E."/>
            <person name="Manning G."/>
            <person name="Maruyama T."/>
            <person name="Michael T.P."/>
            <person name="Mikami K."/>
            <person name="Miyazaki S."/>
            <person name="Morinaga S."/>
            <person name="Murata T."/>
            <person name="Mueller-Roeber B."/>
            <person name="Nelson D.R."/>
            <person name="Obara M."/>
            <person name="Oguri Y."/>
            <person name="Olmstead R.G."/>
            <person name="Onodera N."/>
            <person name="Petersen B.L."/>
            <person name="Pils B."/>
            <person name="Prigge M."/>
            <person name="Rensing S.A."/>
            <person name="Riano-Pachon D.M."/>
            <person name="Roberts A.W."/>
            <person name="Sato Y."/>
            <person name="Scheller H.V."/>
            <person name="Schulz B."/>
            <person name="Schulz C."/>
            <person name="Shakirov E.V."/>
            <person name="Shibagaki N."/>
            <person name="Shinohara N."/>
            <person name="Shippen D.E."/>
            <person name="Soerensen I."/>
            <person name="Sotooka R."/>
            <person name="Sugimoto N."/>
            <person name="Sugita M."/>
            <person name="Sumikawa N."/>
            <person name="Tanurdzic M."/>
            <person name="Theissen G."/>
            <person name="Ulvskov P."/>
            <person name="Wakazuki S."/>
            <person name="Weng J.K."/>
            <person name="Willats W.W."/>
            <person name="Wipf D."/>
            <person name="Wolf P.G."/>
            <person name="Yang L."/>
            <person name="Zimmer A.D."/>
            <person name="Zhu Q."/>
            <person name="Mitros T."/>
            <person name="Hellsten U."/>
            <person name="Loque D."/>
            <person name="Otillar R."/>
            <person name="Salamov A."/>
            <person name="Schmutz J."/>
            <person name="Shapiro H."/>
            <person name="Lindquist E."/>
            <person name="Lucas S."/>
            <person name="Rokhsar D."/>
            <person name="Grigoriev I.V."/>
        </authorList>
    </citation>
    <scope>NUCLEOTIDE SEQUENCE [LARGE SCALE GENOMIC DNA]</scope>
</reference>
<keyword evidence="4" id="KW-1185">Reference proteome</keyword>
<evidence type="ECO:0000313" key="3">
    <source>
        <dbReference type="EMBL" id="EFJ14277.1"/>
    </source>
</evidence>
<protein>
    <submittedName>
        <fullName evidence="3">Uncharacterized protein</fullName>
    </submittedName>
</protein>
<evidence type="ECO:0000256" key="2">
    <source>
        <dbReference type="SAM" id="Phobius"/>
    </source>
</evidence>
<feature type="transmembrane region" description="Helical" evidence="2">
    <location>
        <begin position="224"/>
        <end position="250"/>
    </location>
</feature>
<dbReference type="Gramene" id="EFJ14277">
    <property type="protein sequence ID" value="EFJ14277"/>
    <property type="gene ID" value="SELMODRAFT_446012"/>
</dbReference>